<evidence type="ECO:0000256" key="3">
    <source>
        <dbReference type="ARBA" id="ARBA00009493"/>
    </source>
</evidence>
<feature type="compositionally biased region" description="Basic and acidic residues" evidence="13">
    <location>
        <begin position="1083"/>
        <end position="1093"/>
    </location>
</feature>
<keyword evidence="8" id="KW-0809">Transit peptide</keyword>
<dbReference type="InterPro" id="IPR046950">
    <property type="entry name" value="DNA-dir_Rpol_C_phage-type"/>
</dbReference>
<evidence type="ECO:0000256" key="4">
    <source>
        <dbReference type="ARBA" id="ARBA00012418"/>
    </source>
</evidence>
<dbReference type="Gene3D" id="1.10.1320.10">
    <property type="entry name" value="DNA-directed RNA polymerase, N-terminal domain"/>
    <property type="match status" value="1"/>
</dbReference>
<keyword evidence="9" id="KW-0496">Mitochondrion</keyword>
<comment type="similarity">
    <text evidence="3 12">Belongs to the phage and mitochondrial RNA polymerase family.</text>
</comment>
<evidence type="ECO:0000256" key="9">
    <source>
        <dbReference type="ARBA" id="ARBA00023128"/>
    </source>
</evidence>
<feature type="domain" description="DNA-directed RNA polymerase N-terminal" evidence="14">
    <location>
        <begin position="358"/>
        <end position="682"/>
    </location>
</feature>
<evidence type="ECO:0000256" key="13">
    <source>
        <dbReference type="SAM" id="MobiDB-lite"/>
    </source>
</evidence>
<evidence type="ECO:0000256" key="11">
    <source>
        <dbReference type="ARBA" id="ARBA00048552"/>
    </source>
</evidence>
<feature type="region of interest" description="Disordered" evidence="13">
    <location>
        <begin position="1073"/>
        <end position="1095"/>
    </location>
</feature>
<organism evidence="15 16">
    <name type="scientific">Apodospora peruviana</name>
    <dbReference type="NCBI Taxonomy" id="516989"/>
    <lineage>
        <taxon>Eukaryota</taxon>
        <taxon>Fungi</taxon>
        <taxon>Dikarya</taxon>
        <taxon>Ascomycota</taxon>
        <taxon>Pezizomycotina</taxon>
        <taxon>Sordariomycetes</taxon>
        <taxon>Sordariomycetidae</taxon>
        <taxon>Sordariales</taxon>
        <taxon>Lasiosphaeriaceae</taxon>
        <taxon>Apodospora</taxon>
    </lineage>
</organism>
<evidence type="ECO:0000256" key="8">
    <source>
        <dbReference type="ARBA" id="ARBA00022946"/>
    </source>
</evidence>
<evidence type="ECO:0000313" key="15">
    <source>
        <dbReference type="EMBL" id="KAK3318175.1"/>
    </source>
</evidence>
<accession>A0AAE0I4C8</accession>
<evidence type="ECO:0000256" key="12">
    <source>
        <dbReference type="RuleBase" id="RU003805"/>
    </source>
</evidence>
<dbReference type="Gene3D" id="1.10.287.280">
    <property type="match status" value="1"/>
</dbReference>
<dbReference type="EMBL" id="JAUEDM010000004">
    <property type="protein sequence ID" value="KAK3318175.1"/>
    <property type="molecule type" value="Genomic_DNA"/>
</dbReference>
<feature type="region of interest" description="Disordered" evidence="13">
    <location>
        <begin position="286"/>
        <end position="315"/>
    </location>
</feature>
<evidence type="ECO:0000256" key="2">
    <source>
        <dbReference type="ARBA" id="ARBA00004173"/>
    </source>
</evidence>
<dbReference type="InterPro" id="IPR043502">
    <property type="entry name" value="DNA/RNA_pol_sf"/>
</dbReference>
<dbReference type="GO" id="GO:0006390">
    <property type="term" value="P:mitochondrial transcription"/>
    <property type="evidence" value="ECO:0007669"/>
    <property type="project" value="TreeGrafter"/>
</dbReference>
<dbReference type="InterPro" id="IPR029262">
    <property type="entry name" value="RPOL_N"/>
</dbReference>
<reference evidence="15" key="2">
    <citation type="submission" date="2023-06" db="EMBL/GenBank/DDBJ databases">
        <authorList>
            <consortium name="Lawrence Berkeley National Laboratory"/>
            <person name="Haridas S."/>
            <person name="Hensen N."/>
            <person name="Bonometti L."/>
            <person name="Westerberg I."/>
            <person name="Brannstrom I.O."/>
            <person name="Guillou S."/>
            <person name="Cros-Aarteil S."/>
            <person name="Calhoun S."/>
            <person name="Kuo A."/>
            <person name="Mondo S."/>
            <person name="Pangilinan J."/>
            <person name="Riley R."/>
            <person name="Labutti K."/>
            <person name="Andreopoulos B."/>
            <person name="Lipzen A."/>
            <person name="Chen C."/>
            <person name="Yanf M."/>
            <person name="Daum C."/>
            <person name="Ng V."/>
            <person name="Clum A."/>
            <person name="Steindorff A."/>
            <person name="Ohm R."/>
            <person name="Martin F."/>
            <person name="Silar P."/>
            <person name="Natvig D."/>
            <person name="Lalanne C."/>
            <person name="Gautier V."/>
            <person name="Ament-Velasquez S.L."/>
            <person name="Kruys A."/>
            <person name="Hutchinson M.I."/>
            <person name="Powell A.J."/>
            <person name="Barry K."/>
            <person name="Miller A.N."/>
            <person name="Grigoriev I.V."/>
            <person name="Debuchy R."/>
            <person name="Gladieux P."/>
            <person name="Thoren M.H."/>
            <person name="Johannesson H."/>
        </authorList>
    </citation>
    <scope>NUCLEOTIDE SEQUENCE</scope>
    <source>
        <strain evidence="15">CBS 118394</strain>
    </source>
</reference>
<evidence type="ECO:0000259" key="14">
    <source>
        <dbReference type="SMART" id="SM01311"/>
    </source>
</evidence>
<dbReference type="Pfam" id="PF14700">
    <property type="entry name" value="RPOL_N"/>
    <property type="match status" value="1"/>
</dbReference>
<dbReference type="Proteomes" id="UP001283341">
    <property type="component" value="Unassembled WGS sequence"/>
</dbReference>
<dbReference type="InterPro" id="IPR002092">
    <property type="entry name" value="DNA-dir_Rpol_phage-type"/>
</dbReference>
<keyword evidence="16" id="KW-1185">Reference proteome</keyword>
<dbReference type="InterPro" id="IPR024075">
    <property type="entry name" value="DNA-dir_RNA_pol_helix_hairp_sf"/>
</dbReference>
<dbReference type="PROSITE" id="PS00489">
    <property type="entry name" value="RNA_POL_PHAGE_2"/>
    <property type="match status" value="1"/>
</dbReference>
<comment type="caution">
    <text evidence="15">The sequence shown here is derived from an EMBL/GenBank/DDBJ whole genome shotgun (WGS) entry which is preliminary data.</text>
</comment>
<dbReference type="EC" id="2.7.7.6" evidence="4 12"/>
<keyword evidence="7 12" id="KW-0548">Nucleotidyltransferase</keyword>
<evidence type="ECO:0000256" key="7">
    <source>
        <dbReference type="ARBA" id="ARBA00022695"/>
    </source>
</evidence>
<protein>
    <recommendedName>
        <fullName evidence="4 12">DNA-directed RNA polymerase</fullName>
        <ecNumber evidence="4 12">2.7.7.6</ecNumber>
    </recommendedName>
</protein>
<dbReference type="Pfam" id="PF00940">
    <property type="entry name" value="RNA_pol"/>
    <property type="match status" value="1"/>
</dbReference>
<evidence type="ECO:0000256" key="1">
    <source>
        <dbReference type="ARBA" id="ARBA00004026"/>
    </source>
</evidence>
<dbReference type="GO" id="GO:0001018">
    <property type="term" value="F:mitochondrial promoter sequence-specific DNA binding"/>
    <property type="evidence" value="ECO:0007669"/>
    <property type="project" value="TreeGrafter"/>
</dbReference>
<proteinExistence type="inferred from homology"/>
<sequence length="1410" mass="157487">MMLVQSAVARRNLGLHRLLSSTSLQIVSTCPPSTRRCGASSASRRLLSTRQTLRPWKRKPSLGLVGSERHLATALDYRPGAPIDIPFENLTSDYSDFQKRHALYDLKPVEVTVPLIIQPLEPQVRGRVNVHGIPGGIDELLCLFDASMRVGKLDRATMYLKRLNVMGQGVLSPVDLLELHNRYLYSRLERMEDGLDDNGEDLHRWFELEIQGKDMPITAETIALMLKGALLAVPKQKNARVQRYMGLLDTETAMDTLSEALMSGLLTTQDMKEIVAICPEYNLPDNPTPMLLDEGSPGLQSDEDVPSGPAQTASPVDEVQPTFQKGMGLSILKQALSMFSGLPNGHDVASLSLKQRREVQSRLEKDCLDAAVARWREENQALLDMGLNSALSHASFKSKLYEWQQALEARIVEELAKLDASELVAKKTTQDIERCVYGPLMRLSTPSRLAATTILSTLSSLAMFGATKGVPLSTIVSHVGKVVEEDIQMQSRDKENPQSKSKGRKANARQLMRRFEQQRTGTGPTDATPGSAVTEPSMSRQPWPQSIRMKVGCALLQCLLESAKVKVVREHPETQALVTQIQPAFSHVAQLRRGRKVGTITANRVVVDDMLQEPSGNLLARHLPMVVEPEPWSRFDKGGFLESSVSLLRVKHGEKDQKIYADAAIARGDMNEVFKGLDVLGKTAWKINRPVFNVLLAAWNSGKEVANIPPLEYTMNIPPEPSTNDPTEKRLWYRAVKLAENEKSGLHSERCFINFQLEIARAFRDQTFYFPHNVDFRGRAYPIPAYLNHMGADHVRGLLVFAKGKALGANGLRWLKIQLANVFGYDKASLAEREEFTMNNMDNIRDSVTNGLDGKRWWLKAEDPWQCLAACHELIAALDSPDPTKFISHLPVHQDGTCNGLQHYAALGGDVWGAQQVNLIPGDRPADVYTAVAKLVEGYIAEDLERGNPYAKFLQGKISRKVVKQTVMTNVYGVTFVGAKKQVVKQLDSLYPDLSEESGIDPIFHASYIATNIFKALSTMFKGAHELQSWLGEICVRVCHSVMPYQIEELEAAFKASAEELGNSSENWMDQMEQLKGKRGRKKATDQASDKPGKVSNDVASLFRSSIVWTTPLRMPVVQPYRKTSSKPIETCLQFLNLNTPESSDAVNARKQLQAFPPNFIHSLDASHMLLSALSCDKLGLTFAAVHDSFWTHAADIDSMSSVLRDAFVRIHREDVIGRLRVEFEARYRGAMYLVKIKSDSVAGKKIKSFRHQKKYGLKTELVLENQRQRLLKSLDPEEVRKGREMVTAASIFEELSTEDDVIATPEDEEVDVKAAPLLAEEDMLEKDADDMEDAVDGASDAESTMEALTSKQTLSHFDQKVTTVQRGEQKKRQRAPQTIQLWVPLTFPPVPKKGDFDVKTLKESKYFFH</sequence>
<name>A0AAE0I4C8_9PEZI</name>
<keyword evidence="6 12" id="KW-0808">Transferase</keyword>
<dbReference type="PANTHER" id="PTHR10102">
    <property type="entry name" value="DNA-DIRECTED RNA POLYMERASE, MITOCHONDRIAL"/>
    <property type="match status" value="1"/>
</dbReference>
<evidence type="ECO:0000256" key="5">
    <source>
        <dbReference type="ARBA" id="ARBA00022478"/>
    </source>
</evidence>
<dbReference type="PROSITE" id="PS00900">
    <property type="entry name" value="RNA_POL_PHAGE_1"/>
    <property type="match status" value="1"/>
</dbReference>
<dbReference type="SMART" id="SM01311">
    <property type="entry name" value="RPOL_N"/>
    <property type="match status" value="1"/>
</dbReference>
<comment type="function">
    <text evidence="1 12">DNA-dependent RNA polymerase catalyzes the transcription of DNA into RNA using the four ribonucleoside triphosphates as substrates.</text>
</comment>
<evidence type="ECO:0000256" key="10">
    <source>
        <dbReference type="ARBA" id="ARBA00023163"/>
    </source>
</evidence>
<dbReference type="FunFam" id="1.10.287.280:FF:000001">
    <property type="entry name" value="DNA-directed RNA polymerase"/>
    <property type="match status" value="1"/>
</dbReference>
<evidence type="ECO:0000313" key="16">
    <source>
        <dbReference type="Proteomes" id="UP001283341"/>
    </source>
</evidence>
<dbReference type="PANTHER" id="PTHR10102:SF0">
    <property type="entry name" value="DNA-DIRECTED RNA POLYMERASE, MITOCHONDRIAL"/>
    <property type="match status" value="1"/>
</dbReference>
<keyword evidence="5 12" id="KW-0240">DNA-directed RNA polymerase</keyword>
<dbReference type="SUPFAM" id="SSF56672">
    <property type="entry name" value="DNA/RNA polymerases"/>
    <property type="match status" value="1"/>
</dbReference>
<comment type="subcellular location">
    <subcellularLocation>
        <location evidence="2">Mitochondrion</location>
    </subcellularLocation>
</comment>
<dbReference type="GO" id="GO:0034245">
    <property type="term" value="C:mitochondrial DNA-directed RNA polymerase complex"/>
    <property type="evidence" value="ECO:0007669"/>
    <property type="project" value="TreeGrafter"/>
</dbReference>
<feature type="region of interest" description="Disordered" evidence="13">
    <location>
        <begin position="486"/>
        <end position="542"/>
    </location>
</feature>
<dbReference type="Gene3D" id="1.10.150.20">
    <property type="entry name" value="5' to 3' exonuclease, C-terminal subdomain"/>
    <property type="match status" value="1"/>
</dbReference>
<reference evidence="15" key="1">
    <citation type="journal article" date="2023" name="Mol. Phylogenet. Evol.">
        <title>Genome-scale phylogeny and comparative genomics of the fungal order Sordariales.</title>
        <authorList>
            <person name="Hensen N."/>
            <person name="Bonometti L."/>
            <person name="Westerberg I."/>
            <person name="Brannstrom I.O."/>
            <person name="Guillou S."/>
            <person name="Cros-Aarteil S."/>
            <person name="Calhoun S."/>
            <person name="Haridas S."/>
            <person name="Kuo A."/>
            <person name="Mondo S."/>
            <person name="Pangilinan J."/>
            <person name="Riley R."/>
            <person name="LaButti K."/>
            <person name="Andreopoulos B."/>
            <person name="Lipzen A."/>
            <person name="Chen C."/>
            <person name="Yan M."/>
            <person name="Daum C."/>
            <person name="Ng V."/>
            <person name="Clum A."/>
            <person name="Steindorff A."/>
            <person name="Ohm R.A."/>
            <person name="Martin F."/>
            <person name="Silar P."/>
            <person name="Natvig D.O."/>
            <person name="Lalanne C."/>
            <person name="Gautier V."/>
            <person name="Ament-Velasquez S.L."/>
            <person name="Kruys A."/>
            <person name="Hutchinson M.I."/>
            <person name="Powell A.J."/>
            <person name="Barry K."/>
            <person name="Miller A.N."/>
            <person name="Grigoriev I.V."/>
            <person name="Debuchy R."/>
            <person name="Gladieux P."/>
            <person name="Hiltunen Thoren M."/>
            <person name="Johannesson H."/>
        </authorList>
    </citation>
    <scope>NUCLEOTIDE SEQUENCE</scope>
    <source>
        <strain evidence="15">CBS 118394</strain>
    </source>
</reference>
<comment type="catalytic activity">
    <reaction evidence="11 12">
        <text>RNA(n) + a ribonucleoside 5'-triphosphate = RNA(n+1) + diphosphate</text>
        <dbReference type="Rhea" id="RHEA:21248"/>
        <dbReference type="Rhea" id="RHEA-COMP:14527"/>
        <dbReference type="Rhea" id="RHEA-COMP:17342"/>
        <dbReference type="ChEBI" id="CHEBI:33019"/>
        <dbReference type="ChEBI" id="CHEBI:61557"/>
        <dbReference type="ChEBI" id="CHEBI:140395"/>
        <dbReference type="EC" id="2.7.7.6"/>
    </reaction>
</comment>
<dbReference type="InterPro" id="IPR037159">
    <property type="entry name" value="RNA_POL_N_sf"/>
</dbReference>
<gene>
    <name evidence="15" type="ORF">B0H66DRAFT_227040</name>
</gene>
<dbReference type="GO" id="GO:0003899">
    <property type="term" value="F:DNA-directed RNA polymerase activity"/>
    <property type="evidence" value="ECO:0007669"/>
    <property type="project" value="UniProtKB-EC"/>
</dbReference>
<dbReference type="Gene3D" id="1.10.287.260">
    <property type="match status" value="1"/>
</dbReference>
<evidence type="ECO:0000256" key="6">
    <source>
        <dbReference type="ARBA" id="ARBA00022679"/>
    </source>
</evidence>
<keyword evidence="10 12" id="KW-0804">Transcription</keyword>